<evidence type="ECO:0000313" key="3">
    <source>
        <dbReference type="EMBL" id="KOO33059.1"/>
    </source>
</evidence>
<sequence>MVNGKLRTMATLYRSAKRATFDQKLTTFNLIDASTLTVIATTEFDLAEYAELDAEKPAKPVLLMPRLVRKDSPSNMQITVQMTIKSHWHHQGGNAAPSFREDQDAADGGRSQGTTSAPTHEALQALEASQRTANTPLLKTGSKLAEAQQLASVAASDARQAESRIATLQFRLRTEIVESTSETLERAQTLKKADEREKAYQKQLIYIKDHVERIAADNGASLSGHGGVSPLEAEVLLLRRELATAKMDTARLAGEKDELDHVARRLNKQLTEVATQMQVLTGGGAAPPGKKAPTPRQGKGGSHKAAASSVDDLT</sequence>
<dbReference type="Proteomes" id="UP000037460">
    <property type="component" value="Unassembled WGS sequence"/>
</dbReference>
<evidence type="ECO:0000256" key="1">
    <source>
        <dbReference type="SAM" id="MobiDB-lite"/>
    </source>
</evidence>
<feature type="region of interest" description="Disordered" evidence="1">
    <location>
        <begin position="89"/>
        <end position="118"/>
    </location>
</feature>
<evidence type="ECO:0000259" key="2">
    <source>
        <dbReference type="PROSITE" id="PS51840"/>
    </source>
</evidence>
<dbReference type="InterPro" id="IPR019448">
    <property type="entry name" value="NT-C2"/>
</dbReference>
<feature type="domain" description="C2 NT-type" evidence="2">
    <location>
        <begin position="1"/>
        <end position="84"/>
    </location>
</feature>
<dbReference type="PROSITE" id="PS51840">
    <property type="entry name" value="C2_NT"/>
    <property type="match status" value="1"/>
</dbReference>
<comment type="caution">
    <text evidence="3">The sequence shown here is derived from an EMBL/GenBank/DDBJ whole genome shotgun (WGS) entry which is preliminary data.</text>
</comment>
<protein>
    <recommendedName>
        <fullName evidence="2">C2 NT-type domain-containing protein</fullName>
    </recommendedName>
</protein>
<accession>A0A0M0K2M8</accession>
<reference evidence="4" key="1">
    <citation type="journal article" date="2015" name="PLoS Genet.">
        <title>Genome Sequence and Transcriptome Analyses of Chrysochromulina tobin: Metabolic Tools for Enhanced Algal Fitness in the Prominent Order Prymnesiales (Haptophyceae).</title>
        <authorList>
            <person name="Hovde B.T."/>
            <person name="Deodato C.R."/>
            <person name="Hunsperger H.M."/>
            <person name="Ryken S.A."/>
            <person name="Yost W."/>
            <person name="Jha R.K."/>
            <person name="Patterson J."/>
            <person name="Monnat R.J. Jr."/>
            <person name="Barlow S.B."/>
            <person name="Starkenburg S.R."/>
            <person name="Cattolico R.A."/>
        </authorList>
    </citation>
    <scope>NUCLEOTIDE SEQUENCE</scope>
    <source>
        <strain evidence="4">CCMP291</strain>
    </source>
</reference>
<keyword evidence="4" id="KW-1185">Reference proteome</keyword>
<dbReference type="AlphaFoldDB" id="A0A0M0K2M8"/>
<gene>
    <name evidence="3" type="ORF">Ctob_005903</name>
</gene>
<name>A0A0M0K2M8_9EUKA</name>
<feature type="region of interest" description="Disordered" evidence="1">
    <location>
        <begin position="278"/>
        <end position="314"/>
    </location>
</feature>
<organism evidence="3 4">
    <name type="scientific">Chrysochromulina tobinii</name>
    <dbReference type="NCBI Taxonomy" id="1460289"/>
    <lineage>
        <taxon>Eukaryota</taxon>
        <taxon>Haptista</taxon>
        <taxon>Haptophyta</taxon>
        <taxon>Prymnesiophyceae</taxon>
        <taxon>Prymnesiales</taxon>
        <taxon>Chrysochromulinaceae</taxon>
        <taxon>Chrysochromulina</taxon>
    </lineage>
</organism>
<evidence type="ECO:0000313" key="4">
    <source>
        <dbReference type="Proteomes" id="UP000037460"/>
    </source>
</evidence>
<proteinExistence type="predicted"/>
<dbReference type="EMBL" id="JWZX01001610">
    <property type="protein sequence ID" value="KOO33059.1"/>
    <property type="molecule type" value="Genomic_DNA"/>
</dbReference>